<organism evidence="2 3">
    <name type="scientific">Cordylochernes scorpioides</name>
    <dbReference type="NCBI Taxonomy" id="51811"/>
    <lineage>
        <taxon>Eukaryota</taxon>
        <taxon>Metazoa</taxon>
        <taxon>Ecdysozoa</taxon>
        <taxon>Arthropoda</taxon>
        <taxon>Chelicerata</taxon>
        <taxon>Arachnida</taxon>
        <taxon>Pseudoscorpiones</taxon>
        <taxon>Cheliferoidea</taxon>
        <taxon>Chernetidae</taxon>
        <taxon>Cordylochernes</taxon>
    </lineage>
</organism>
<evidence type="ECO:0000256" key="1">
    <source>
        <dbReference type="SAM" id="MobiDB-lite"/>
    </source>
</evidence>
<proteinExistence type="predicted"/>
<dbReference type="EMBL" id="CP092873">
    <property type="protein sequence ID" value="UYV73782.1"/>
    <property type="molecule type" value="Genomic_DNA"/>
</dbReference>
<protein>
    <submittedName>
        <fullName evidence="2">Uncharacterized protein</fullName>
    </submittedName>
</protein>
<evidence type="ECO:0000313" key="2">
    <source>
        <dbReference type="EMBL" id="UYV73782.1"/>
    </source>
</evidence>
<reference evidence="2 3" key="1">
    <citation type="submission" date="2022-01" db="EMBL/GenBank/DDBJ databases">
        <title>A chromosomal length assembly of Cordylochernes scorpioides.</title>
        <authorList>
            <person name="Zeh D."/>
            <person name="Zeh J."/>
        </authorList>
    </citation>
    <scope>NUCLEOTIDE SEQUENCE [LARGE SCALE GENOMIC DNA]</scope>
    <source>
        <strain evidence="2">IN4F17</strain>
        <tissue evidence="2">Whole Body</tissue>
    </source>
</reference>
<accession>A0ABY6KXZ7</accession>
<evidence type="ECO:0000313" key="3">
    <source>
        <dbReference type="Proteomes" id="UP001235939"/>
    </source>
</evidence>
<name>A0ABY6KXZ7_9ARAC</name>
<gene>
    <name evidence="2" type="ORF">LAZ67_11000905</name>
</gene>
<sequence>MEHQGRSRDRSSRDYRYNVRSRSRSKGGYNPKGKFCYFHYKYGKNCLPGKCKKPCEWVNAENSNQQ</sequence>
<dbReference type="Proteomes" id="UP001235939">
    <property type="component" value="Chromosome 11"/>
</dbReference>
<keyword evidence="3" id="KW-1185">Reference proteome</keyword>
<feature type="region of interest" description="Disordered" evidence="1">
    <location>
        <begin position="1"/>
        <end position="27"/>
    </location>
</feature>
<feature type="compositionally biased region" description="Basic and acidic residues" evidence="1">
    <location>
        <begin position="1"/>
        <end position="17"/>
    </location>
</feature>